<evidence type="ECO:0000256" key="1">
    <source>
        <dbReference type="RuleBase" id="RU003513"/>
    </source>
</evidence>
<comment type="caution">
    <text evidence="3">The sequence shown here is derived from an EMBL/GenBank/DDBJ whole genome shotgun (WGS) entry which is preliminary data.</text>
</comment>
<evidence type="ECO:0000259" key="2">
    <source>
        <dbReference type="Pfam" id="PF02350"/>
    </source>
</evidence>
<dbReference type="EC" id="5.1.3.14" evidence="3"/>
<keyword evidence="4" id="KW-1185">Reference proteome</keyword>
<accession>A0ABS2WF09</accession>
<dbReference type="Proteomes" id="UP001177120">
    <property type="component" value="Unassembled WGS sequence"/>
</dbReference>
<dbReference type="PANTHER" id="PTHR43174">
    <property type="entry name" value="UDP-N-ACETYLGLUCOSAMINE 2-EPIMERASE"/>
    <property type="match status" value="1"/>
</dbReference>
<dbReference type="NCBIfam" id="TIGR00236">
    <property type="entry name" value="wecB"/>
    <property type="match status" value="1"/>
</dbReference>
<organism evidence="3 4">
    <name type="scientific">Polycladomyces zharkentensis</name>
    <dbReference type="NCBI Taxonomy" id="2807616"/>
    <lineage>
        <taxon>Bacteria</taxon>
        <taxon>Bacillati</taxon>
        <taxon>Bacillota</taxon>
        <taxon>Bacilli</taxon>
        <taxon>Bacillales</taxon>
        <taxon>Thermoactinomycetaceae</taxon>
        <taxon>Polycladomyces</taxon>
    </lineage>
</organism>
<dbReference type="Gene3D" id="3.40.50.2000">
    <property type="entry name" value="Glycogen Phosphorylase B"/>
    <property type="match status" value="2"/>
</dbReference>
<proteinExistence type="inferred from homology"/>
<keyword evidence="1 3" id="KW-0413">Isomerase</keyword>
<reference evidence="3" key="1">
    <citation type="journal article" date="2024" name="Int. J. Syst. Evol. Microbiol.">
        <title>Polycladomyces zharkentensis sp. nov., a novel thermophilic cellulose- and starch-degrading member of the Bacillota from a geothermal aquifer in Kazakhstan.</title>
        <authorList>
            <person name="Mashzhan A."/>
            <person name="Kistaubayeva A."/>
            <person name="Javier-Lopez R."/>
            <person name="Bissenova U."/>
            <person name="Bissenbay A."/>
            <person name="Birkeland N.K."/>
        </authorList>
    </citation>
    <scope>NUCLEOTIDE SEQUENCE</scope>
    <source>
        <strain evidence="3">ZKZ2T</strain>
    </source>
</reference>
<dbReference type="EMBL" id="JAFHAP010000001">
    <property type="protein sequence ID" value="MBN2908024.1"/>
    <property type="molecule type" value="Genomic_DNA"/>
</dbReference>
<evidence type="ECO:0000313" key="3">
    <source>
        <dbReference type="EMBL" id="MBN2908024.1"/>
    </source>
</evidence>
<feature type="domain" description="UDP-N-acetylglucosamine 2-epimerase" evidence="2">
    <location>
        <begin position="29"/>
        <end position="352"/>
    </location>
</feature>
<comment type="similarity">
    <text evidence="1">Belongs to the UDP-N-acetylglucosamine 2-epimerase family.</text>
</comment>
<dbReference type="GO" id="GO:0008761">
    <property type="term" value="F:UDP-N-acetylglucosamine 2-epimerase activity"/>
    <property type="evidence" value="ECO:0007669"/>
    <property type="project" value="UniProtKB-EC"/>
</dbReference>
<name>A0ABS2WF09_9BACL</name>
<dbReference type="InterPro" id="IPR029767">
    <property type="entry name" value="WecB-like"/>
</dbReference>
<dbReference type="InterPro" id="IPR003331">
    <property type="entry name" value="UDP_GlcNAc_Epimerase_2_dom"/>
</dbReference>
<protein>
    <submittedName>
        <fullName evidence="3">UDP-N-acetylglucosamine 2-epimerase (Non-hydrolyzing)</fullName>
        <ecNumber evidence="3">5.1.3.14</ecNumber>
    </submittedName>
</protein>
<dbReference type="Pfam" id="PF02350">
    <property type="entry name" value="Epimerase_2"/>
    <property type="match status" value="1"/>
</dbReference>
<dbReference type="PANTHER" id="PTHR43174:SF1">
    <property type="entry name" value="UDP-N-ACETYLGLUCOSAMINE 2-EPIMERASE"/>
    <property type="match status" value="1"/>
</dbReference>
<sequence>MQMKVVTVVGARPQFIKAAPVSRKLREKGTEVLVHTGQHYDKSMSDVFFEELNIPAPDYHLGVGSKSHGAQTGEMLAKVEEVLLAEKPDCLLVYGDTNSTLAGALAAAKLHIPVAHVEAGLRSFNRRMPEEINRVLTDHVSRWLFCPTETAVRHLKNEGITDGVHLTGDVMMDAVLYNRQLADEKSNVLERLGLSSRSYVLVTLHRAENTDVPERLAGIVRALNQLSVPAVLPLHPRTRGKLAQTGLTIDNPNIHVIEPVGYLDMLQLESHARKILTDSGGVQKEAFFVSVPCITMRDETEWTETVELGCNVLVGADTDKILDAVERFEVDFSSIAPVFGDGHAADHIAERLSADL</sequence>
<evidence type="ECO:0000313" key="4">
    <source>
        <dbReference type="Proteomes" id="UP001177120"/>
    </source>
</evidence>
<gene>
    <name evidence="3" type="primary">wecB</name>
    <name evidence="3" type="ORF">JQC72_00615</name>
</gene>
<dbReference type="CDD" id="cd03786">
    <property type="entry name" value="GTB_UDP-GlcNAc_2-Epimerase"/>
    <property type="match status" value="1"/>
</dbReference>
<dbReference type="SUPFAM" id="SSF53756">
    <property type="entry name" value="UDP-Glycosyltransferase/glycogen phosphorylase"/>
    <property type="match status" value="1"/>
</dbReference>